<keyword evidence="2" id="KW-1185">Reference proteome</keyword>
<sequence length="388" mass="43509">MAPPHLRLSRHGTLRFSRFPCQSMRRWISYRESAEVGKAYAPYLRNFLKKLIVEVESIHGEVLDEIYELYADIITSLKDDQFVEKSMRVHKTITFLFPDGNNYYLYDVGNSISDQPISLVDDLVILGCIDLPSCPKSRKLMVPLQCSLNMLEGDTGCSIWPSSLLLSEFILSFPEIFSNKSCFEVGSGVGLVGICLAHVKASKVTLTDGDHLTLANMRSNLELNQLSTDTSLLESYEDPNVVQCVHLPWESASESGLSAFVPEIILGADILYDRSCFPDLVRILAILLNRRKSDSSSRKESTKGFTLDTKCNTNDLNDLTAVTSKGPVAYIATVIRNIDTFNYFLSLVEQANLSITDLTEAKMPFNLLPYMQSYDRSNMRLFTVSSKA</sequence>
<reference evidence="2" key="1">
    <citation type="journal article" date="2023" name="Hortic. Res.">
        <title>A chromosome-level phased genome enabling allele-level studies in sweet orange: a case study on citrus Huanglongbing tolerance.</title>
        <authorList>
            <person name="Wu B."/>
            <person name="Yu Q."/>
            <person name="Deng Z."/>
            <person name="Duan Y."/>
            <person name="Luo F."/>
            <person name="Gmitter F. Jr."/>
        </authorList>
    </citation>
    <scope>NUCLEOTIDE SEQUENCE [LARGE SCALE GENOMIC DNA]</scope>
    <source>
        <strain evidence="2">cv. Valencia</strain>
    </source>
</reference>
<evidence type="ECO:0000313" key="2">
    <source>
        <dbReference type="Proteomes" id="UP000829398"/>
    </source>
</evidence>
<proteinExistence type="predicted"/>
<evidence type="ECO:0000313" key="1">
    <source>
        <dbReference type="EMBL" id="KAH9754667.1"/>
    </source>
</evidence>
<dbReference type="EMBL" id="CM039174">
    <property type="protein sequence ID" value="KAH9754667.1"/>
    <property type="molecule type" value="Genomic_DNA"/>
</dbReference>
<gene>
    <name evidence="1" type="ORF">KPL71_015524</name>
</gene>
<dbReference type="Proteomes" id="UP000829398">
    <property type="component" value="Chromosome 5"/>
</dbReference>
<organism evidence="1 2">
    <name type="scientific">Citrus sinensis</name>
    <name type="common">Sweet orange</name>
    <name type="synonym">Citrus aurantium var. sinensis</name>
    <dbReference type="NCBI Taxonomy" id="2711"/>
    <lineage>
        <taxon>Eukaryota</taxon>
        <taxon>Viridiplantae</taxon>
        <taxon>Streptophyta</taxon>
        <taxon>Embryophyta</taxon>
        <taxon>Tracheophyta</taxon>
        <taxon>Spermatophyta</taxon>
        <taxon>Magnoliopsida</taxon>
        <taxon>eudicotyledons</taxon>
        <taxon>Gunneridae</taxon>
        <taxon>Pentapetalae</taxon>
        <taxon>rosids</taxon>
        <taxon>malvids</taxon>
        <taxon>Sapindales</taxon>
        <taxon>Rutaceae</taxon>
        <taxon>Aurantioideae</taxon>
        <taxon>Citrus</taxon>
    </lineage>
</organism>
<accession>A0ACB8KJU9</accession>
<protein>
    <submittedName>
        <fullName evidence="1">Protein-lysine n-methyltransferase eef2kmt</fullName>
    </submittedName>
</protein>
<name>A0ACB8KJU9_CITSI</name>
<comment type="caution">
    <text evidence="1">The sequence shown here is derived from an EMBL/GenBank/DDBJ whole genome shotgun (WGS) entry which is preliminary data.</text>
</comment>